<accession>A0A9Q8LEQ1</accession>
<dbReference type="GeneID" id="71984135"/>
<dbReference type="InterPro" id="IPR042065">
    <property type="entry name" value="E3_ELL-like"/>
</dbReference>
<evidence type="ECO:0000313" key="3">
    <source>
        <dbReference type="Proteomes" id="UP000756132"/>
    </source>
</evidence>
<evidence type="ECO:0008006" key="4">
    <source>
        <dbReference type="Google" id="ProtNLM"/>
    </source>
</evidence>
<feature type="compositionally biased region" description="Polar residues" evidence="1">
    <location>
        <begin position="629"/>
        <end position="650"/>
    </location>
</feature>
<dbReference type="KEGG" id="ffu:CLAFUR5_04257"/>
<feature type="compositionally biased region" description="Polar residues" evidence="1">
    <location>
        <begin position="169"/>
        <end position="181"/>
    </location>
</feature>
<organism evidence="2 3">
    <name type="scientific">Passalora fulva</name>
    <name type="common">Tomato leaf mold</name>
    <name type="synonym">Cladosporium fulvum</name>
    <dbReference type="NCBI Taxonomy" id="5499"/>
    <lineage>
        <taxon>Eukaryota</taxon>
        <taxon>Fungi</taxon>
        <taxon>Dikarya</taxon>
        <taxon>Ascomycota</taxon>
        <taxon>Pezizomycotina</taxon>
        <taxon>Dothideomycetes</taxon>
        <taxon>Dothideomycetidae</taxon>
        <taxon>Mycosphaerellales</taxon>
        <taxon>Mycosphaerellaceae</taxon>
        <taxon>Fulvia</taxon>
    </lineage>
</organism>
<dbReference type="RefSeq" id="XP_047760404.1">
    <property type="nucleotide sequence ID" value="XM_047903405.1"/>
</dbReference>
<dbReference type="Gene3D" id="1.10.10.2670">
    <property type="entry name" value="E3 ubiquitin-protein ligase"/>
    <property type="match status" value="1"/>
</dbReference>
<feature type="compositionally biased region" description="Polar residues" evidence="1">
    <location>
        <begin position="493"/>
        <end position="508"/>
    </location>
</feature>
<sequence length="788" mass="85308">MSIPESGLVLHGVAAKDDASKYVPDPAILVKLDDSLLEDVKTASSRKEDFQFLTGNFPRIRLGKKTFDLTISNETFRHELYSASSEAFGDLSFAGVVGHRAELSLPERKQSLGSDAALAALQNSLASYKQEKEAKAVNISNNVVAVPKHRFEAYHQQKQARRRGLLGSQPASPSLNASKTPNAGIAPTSMPASDAAARTQAMRTPLIHLLAIGPLSRDSILERTRIPKDDLDAVLEKIAKQDQGKWQLLDRAYKDLDVWKFGYGSQEDRDQAVKNAIRSYDRMRIGKDEKLWQMLLPKEDRDKGIILSKLHLGAAPAAGLTPNLAVSPLVHGETAGDSKIASTANTPRLGPSATPKATSGKNEGGALAKRLFSKDPKKQQQQRAKDEAKEKKRKEKDAAASDRESGKPARKKQMTSKTSDPKVKSAEFVRSSSDESEGELRELGSATSSSQPRAAANASRPLPNATAKKTATIMAARFPSSGEASARAKARPSATSTPKSGAATSKVQPTTAIKTTKPIPPGKSTPNGVSASSSQGRSQLSPQKLKHRPTAPSPLGAARPRVASDVSDRGVVGVQRIRQGAETPKGLGITNGFRKRHDTVTSNESHGSNRSERMSGEAKKTTSDKTPRPTVNGTGTPKSHLTNGNSQKLTNGLKRKPADSPSHGNENGPAAKHRKTESSSSQSQKSQSSDSAGSIKRRDSDTSTTSENKYSEDRDLRLSFERGVDLAAVFNKQYPLYTKMYDEQCAMEKRGEVVPLEDRQRFGKMHRRLAQMKREIQSASTREHEGSR</sequence>
<proteinExistence type="predicted"/>
<feature type="region of interest" description="Disordered" evidence="1">
    <location>
        <begin position="157"/>
        <end position="198"/>
    </location>
</feature>
<reference evidence="2" key="1">
    <citation type="submission" date="2021-12" db="EMBL/GenBank/DDBJ databases">
        <authorList>
            <person name="Zaccaron A."/>
            <person name="Stergiopoulos I."/>
        </authorList>
    </citation>
    <scope>NUCLEOTIDE SEQUENCE</scope>
    <source>
        <strain evidence="2">Race5_Kim</strain>
    </source>
</reference>
<gene>
    <name evidence="2" type="ORF">CLAFUR5_04257</name>
</gene>
<dbReference type="InterPro" id="IPR036390">
    <property type="entry name" value="WH_DNA-bd_sf"/>
</dbReference>
<dbReference type="SUPFAM" id="SSF46785">
    <property type="entry name" value="Winged helix' DNA-binding domain"/>
    <property type="match status" value="1"/>
</dbReference>
<dbReference type="Proteomes" id="UP000756132">
    <property type="component" value="Chromosome 4"/>
</dbReference>
<dbReference type="AlphaFoldDB" id="A0A9Q8LEQ1"/>
<feature type="region of interest" description="Disordered" evidence="1">
    <location>
        <begin position="338"/>
        <end position="717"/>
    </location>
</feature>
<feature type="compositionally biased region" description="Basic and acidic residues" evidence="1">
    <location>
        <begin position="607"/>
        <end position="627"/>
    </location>
</feature>
<reference evidence="2" key="2">
    <citation type="journal article" date="2022" name="Microb. Genom.">
        <title>A chromosome-scale genome assembly of the tomato pathogen Cladosporium fulvum reveals a compartmentalized genome architecture and the presence of a dispensable chromosome.</title>
        <authorList>
            <person name="Zaccaron A.Z."/>
            <person name="Chen L.H."/>
            <person name="Samaras A."/>
            <person name="Stergiopoulos I."/>
        </authorList>
    </citation>
    <scope>NUCLEOTIDE SEQUENCE</scope>
    <source>
        <strain evidence="2">Race5_Kim</strain>
    </source>
</reference>
<evidence type="ECO:0000313" key="2">
    <source>
        <dbReference type="EMBL" id="UJO16038.1"/>
    </source>
</evidence>
<evidence type="ECO:0000256" key="1">
    <source>
        <dbReference type="SAM" id="MobiDB-lite"/>
    </source>
</evidence>
<feature type="compositionally biased region" description="Basic and acidic residues" evidence="1">
    <location>
        <begin position="372"/>
        <end position="407"/>
    </location>
</feature>
<dbReference type="EMBL" id="CP090166">
    <property type="protein sequence ID" value="UJO16038.1"/>
    <property type="molecule type" value="Genomic_DNA"/>
</dbReference>
<protein>
    <recommendedName>
        <fullName evidence="4">E3 ubiquitin-protein ligase</fullName>
    </recommendedName>
</protein>
<name>A0A9Q8LEQ1_PASFU</name>
<dbReference type="OrthoDB" id="2587563at2759"/>
<feature type="compositionally biased region" description="Low complexity" evidence="1">
    <location>
        <begin position="524"/>
        <end position="543"/>
    </location>
</feature>
<feature type="compositionally biased region" description="Low complexity" evidence="1">
    <location>
        <begin position="678"/>
        <end position="691"/>
    </location>
</feature>
<keyword evidence="3" id="KW-1185">Reference proteome</keyword>
<dbReference type="OMA" id="KYGVENR"/>